<name>A0ABS9ZAA0_9HYPH</name>
<evidence type="ECO:0000313" key="9">
    <source>
        <dbReference type="Proteomes" id="UP001139104"/>
    </source>
</evidence>
<evidence type="ECO:0000256" key="1">
    <source>
        <dbReference type="ARBA" id="ARBA00001968"/>
    </source>
</evidence>
<feature type="domain" description="Endoribonuclease YicC-like C-terminal" evidence="7">
    <location>
        <begin position="183"/>
        <end position="294"/>
    </location>
</feature>
<comment type="cofactor">
    <cofactor evidence="1">
        <name>a divalent metal cation</name>
        <dbReference type="ChEBI" id="CHEBI:60240"/>
    </cofactor>
</comment>
<reference evidence="8" key="1">
    <citation type="journal article" date="2022" name="ISME J.">
        <title>Identification of active gaseous-alkane degraders at natural gas seeps.</title>
        <authorList>
            <person name="Farhan Ul Haque M."/>
            <person name="Hernandez M."/>
            <person name="Crombie A.T."/>
            <person name="Murrell J.C."/>
        </authorList>
    </citation>
    <scope>NUCLEOTIDE SEQUENCE</scope>
    <source>
        <strain evidence="8">PC2</strain>
    </source>
</reference>
<dbReference type="Proteomes" id="UP001139104">
    <property type="component" value="Unassembled WGS sequence"/>
</dbReference>
<keyword evidence="4" id="KW-0378">Hydrolase</keyword>
<dbReference type="InterPro" id="IPR013527">
    <property type="entry name" value="YicC-like_N"/>
</dbReference>
<evidence type="ECO:0000259" key="6">
    <source>
        <dbReference type="Pfam" id="PF03755"/>
    </source>
</evidence>
<sequence>MTISSMTGFAREAGFSAPYRWSWEIKTVNSKGLDLRLRLPPGFDSLEKPARAAIAHALSRGACYANLAVTRETPVVSARLNRDLLVQLINALADVERPAHIGPLSLDGLLAVRGVVETVELEEDEAERETAQQNILLGLDAALRQLGAMRAGEGATLAAVLRQRLDRIADLAKAADLCPERHPAAVRERLRAAIAQIVDAGRLDEARLHQEAILLAAKADVREELDRLFAHVSAARKLLADGGAVGRRLDFLAQEFGRETNTLCAKSNDAALTAIGLELKVEVEQLREQAQNIE</sequence>
<dbReference type="InterPro" id="IPR013551">
    <property type="entry name" value="YicC-like_C"/>
</dbReference>
<gene>
    <name evidence="8" type="ORF">K2U94_12400</name>
</gene>
<evidence type="ECO:0000256" key="4">
    <source>
        <dbReference type="ARBA" id="ARBA00022801"/>
    </source>
</evidence>
<keyword evidence="3" id="KW-0255">Endonuclease</keyword>
<evidence type="ECO:0000259" key="7">
    <source>
        <dbReference type="Pfam" id="PF08340"/>
    </source>
</evidence>
<evidence type="ECO:0000313" key="8">
    <source>
        <dbReference type="EMBL" id="MCI4683557.1"/>
    </source>
</evidence>
<dbReference type="PANTHER" id="PTHR30636">
    <property type="entry name" value="UPF0701 PROTEIN YICC"/>
    <property type="match status" value="1"/>
</dbReference>
<keyword evidence="9" id="KW-1185">Reference proteome</keyword>
<dbReference type="PANTHER" id="PTHR30636:SF3">
    <property type="entry name" value="UPF0701 PROTEIN YICC"/>
    <property type="match status" value="1"/>
</dbReference>
<accession>A0ABS9ZAA0</accession>
<dbReference type="RefSeq" id="WP_243067505.1">
    <property type="nucleotide sequence ID" value="NZ_JAIVFK010000009.1"/>
</dbReference>
<dbReference type="Pfam" id="PF03755">
    <property type="entry name" value="YicC-like_N"/>
    <property type="match status" value="1"/>
</dbReference>
<dbReference type="Pfam" id="PF08340">
    <property type="entry name" value="YicC-like_C"/>
    <property type="match status" value="1"/>
</dbReference>
<organism evidence="8 9">
    <name type="scientific">Candidatus Rhodoblastus alkanivorans</name>
    <dbReference type="NCBI Taxonomy" id="2954117"/>
    <lineage>
        <taxon>Bacteria</taxon>
        <taxon>Pseudomonadati</taxon>
        <taxon>Pseudomonadota</taxon>
        <taxon>Alphaproteobacteria</taxon>
        <taxon>Hyphomicrobiales</taxon>
        <taxon>Rhodoblastaceae</taxon>
        <taxon>Rhodoblastus</taxon>
    </lineage>
</organism>
<evidence type="ECO:0000256" key="2">
    <source>
        <dbReference type="ARBA" id="ARBA00022722"/>
    </source>
</evidence>
<proteinExistence type="inferred from homology"/>
<keyword evidence="2" id="KW-0540">Nuclease</keyword>
<evidence type="ECO:0000256" key="5">
    <source>
        <dbReference type="ARBA" id="ARBA00035648"/>
    </source>
</evidence>
<evidence type="ECO:0000256" key="3">
    <source>
        <dbReference type="ARBA" id="ARBA00022759"/>
    </source>
</evidence>
<comment type="caution">
    <text evidence="8">The sequence shown here is derived from an EMBL/GenBank/DDBJ whole genome shotgun (WGS) entry which is preliminary data.</text>
</comment>
<feature type="domain" description="Endoribonuclease YicC-like N-terminal" evidence="6">
    <location>
        <begin position="3"/>
        <end position="158"/>
    </location>
</feature>
<dbReference type="NCBIfam" id="TIGR00255">
    <property type="entry name" value="YicC/YloC family endoribonuclease"/>
    <property type="match status" value="1"/>
</dbReference>
<dbReference type="InterPro" id="IPR005229">
    <property type="entry name" value="YicC/YloC-like"/>
</dbReference>
<dbReference type="EMBL" id="JAIVFP010000001">
    <property type="protein sequence ID" value="MCI4683557.1"/>
    <property type="molecule type" value="Genomic_DNA"/>
</dbReference>
<protein>
    <submittedName>
        <fullName evidence="8">YicC family protein</fullName>
    </submittedName>
</protein>
<comment type="similarity">
    <text evidence="5">Belongs to the YicC/YloC family.</text>
</comment>